<feature type="binding site" evidence="16">
    <location>
        <begin position="276"/>
        <end position="278"/>
    </location>
    <ligand>
        <name>ATP</name>
        <dbReference type="ChEBI" id="CHEBI:30616"/>
    </ligand>
</feature>
<dbReference type="EMBL" id="MHQL01000010">
    <property type="protein sequence ID" value="OHA03676.1"/>
    <property type="molecule type" value="Genomic_DNA"/>
</dbReference>
<dbReference type="Gene3D" id="3.30.930.10">
    <property type="entry name" value="Bira Bifunctional Protein, Domain 2"/>
    <property type="match status" value="1"/>
</dbReference>
<dbReference type="InterPro" id="IPR015866">
    <property type="entry name" value="Ser-tRNA-synth_1_N"/>
</dbReference>
<evidence type="ECO:0000256" key="13">
    <source>
        <dbReference type="ARBA" id="ARBA00048823"/>
    </source>
</evidence>
<dbReference type="PRINTS" id="PR00981">
    <property type="entry name" value="TRNASYNTHSER"/>
</dbReference>
<comment type="catalytic activity">
    <reaction evidence="12">
        <text>tRNA(Sec) + L-serine + ATP = L-seryl-tRNA(Sec) + AMP + diphosphate + H(+)</text>
        <dbReference type="Rhea" id="RHEA:42580"/>
        <dbReference type="Rhea" id="RHEA-COMP:9742"/>
        <dbReference type="Rhea" id="RHEA-COMP:10128"/>
        <dbReference type="ChEBI" id="CHEBI:15378"/>
        <dbReference type="ChEBI" id="CHEBI:30616"/>
        <dbReference type="ChEBI" id="CHEBI:33019"/>
        <dbReference type="ChEBI" id="CHEBI:33384"/>
        <dbReference type="ChEBI" id="CHEBI:78442"/>
        <dbReference type="ChEBI" id="CHEBI:78533"/>
        <dbReference type="ChEBI" id="CHEBI:456215"/>
        <dbReference type="EC" id="6.1.1.11"/>
    </reaction>
</comment>
<comment type="caution">
    <text evidence="18">The sequence shown here is derived from an EMBL/GenBank/DDBJ whole genome shotgun (WGS) entry which is preliminary data.</text>
</comment>
<dbReference type="PANTHER" id="PTHR43697:SF1">
    <property type="entry name" value="SERINE--TRNA LIGASE"/>
    <property type="match status" value="1"/>
</dbReference>
<keyword evidence="9" id="KW-0648">Protein biosynthesis</keyword>
<evidence type="ECO:0000256" key="6">
    <source>
        <dbReference type="ARBA" id="ARBA00022598"/>
    </source>
</evidence>
<dbReference type="PROSITE" id="PS50862">
    <property type="entry name" value="AA_TRNA_LIGASE_II"/>
    <property type="match status" value="1"/>
</dbReference>
<evidence type="ECO:0000256" key="4">
    <source>
        <dbReference type="ARBA" id="ARBA00012840"/>
    </source>
</evidence>
<evidence type="ECO:0000256" key="15">
    <source>
        <dbReference type="PIRSR" id="PIRSR001529-1"/>
    </source>
</evidence>
<dbReference type="InterPro" id="IPR006195">
    <property type="entry name" value="aa-tRNA-synth_II"/>
</dbReference>
<feature type="site" description="Important for serine binding" evidence="15">
    <location>
        <position position="398"/>
    </location>
</feature>
<dbReference type="InterPro" id="IPR045864">
    <property type="entry name" value="aa-tRNA-synth_II/BPL/LPL"/>
</dbReference>
<keyword evidence="8 16" id="KW-0067">ATP-binding</keyword>
<dbReference type="AlphaFoldDB" id="A0A1G2KW76"/>
<comment type="pathway">
    <text evidence="2">Aminoacyl-tRNA biosynthesis; selenocysteinyl-tRNA(Sec) biosynthesis; L-seryl-tRNA(Sec) from L-serine and tRNA(Sec): step 1/1.</text>
</comment>
<keyword evidence="10" id="KW-0030">Aminoacyl-tRNA synthetase</keyword>
<comment type="subcellular location">
    <subcellularLocation>
        <location evidence="1">Cytoplasm</location>
    </subcellularLocation>
</comment>
<feature type="binding site" evidence="16">
    <location>
        <begin position="292"/>
        <end position="295"/>
    </location>
    <ligand>
        <name>ATP</name>
        <dbReference type="ChEBI" id="CHEBI:30616"/>
    </ligand>
</feature>
<dbReference type="NCBIfam" id="TIGR00414">
    <property type="entry name" value="serS"/>
    <property type="match status" value="1"/>
</dbReference>
<gene>
    <name evidence="18" type="ORF">A3C16_03500</name>
</gene>
<dbReference type="GO" id="GO:0005737">
    <property type="term" value="C:cytoplasm"/>
    <property type="evidence" value="ECO:0007669"/>
    <property type="project" value="UniProtKB-SubCell"/>
</dbReference>
<evidence type="ECO:0000256" key="3">
    <source>
        <dbReference type="ARBA" id="ARBA00010728"/>
    </source>
</evidence>
<dbReference type="EC" id="6.1.1.11" evidence="4 14"/>
<evidence type="ECO:0000256" key="2">
    <source>
        <dbReference type="ARBA" id="ARBA00005045"/>
    </source>
</evidence>
<evidence type="ECO:0000256" key="8">
    <source>
        <dbReference type="ARBA" id="ARBA00022840"/>
    </source>
</evidence>
<evidence type="ECO:0000256" key="16">
    <source>
        <dbReference type="PIRSR" id="PIRSR001529-2"/>
    </source>
</evidence>
<dbReference type="Gene3D" id="1.10.287.40">
    <property type="entry name" value="Serine-tRNA synthetase, tRNA binding domain"/>
    <property type="match status" value="1"/>
</dbReference>
<dbReference type="InterPro" id="IPR033729">
    <property type="entry name" value="SerRS_core"/>
</dbReference>
<comment type="catalytic activity">
    <reaction evidence="13">
        <text>tRNA(Ser) + L-serine + ATP = L-seryl-tRNA(Ser) + AMP + diphosphate + H(+)</text>
        <dbReference type="Rhea" id="RHEA:12292"/>
        <dbReference type="Rhea" id="RHEA-COMP:9669"/>
        <dbReference type="Rhea" id="RHEA-COMP:9703"/>
        <dbReference type="ChEBI" id="CHEBI:15378"/>
        <dbReference type="ChEBI" id="CHEBI:30616"/>
        <dbReference type="ChEBI" id="CHEBI:33019"/>
        <dbReference type="ChEBI" id="CHEBI:33384"/>
        <dbReference type="ChEBI" id="CHEBI:78442"/>
        <dbReference type="ChEBI" id="CHEBI:78533"/>
        <dbReference type="ChEBI" id="CHEBI:456215"/>
        <dbReference type="EC" id="6.1.1.11"/>
    </reaction>
</comment>
<dbReference type="GO" id="GO:0006434">
    <property type="term" value="P:seryl-tRNA aminoacylation"/>
    <property type="evidence" value="ECO:0007669"/>
    <property type="project" value="UniProtKB-UniRule"/>
</dbReference>
<dbReference type="InterPro" id="IPR002317">
    <property type="entry name" value="Ser-tRNA-ligase_type_1"/>
</dbReference>
<dbReference type="GO" id="GO:0004828">
    <property type="term" value="F:serine-tRNA ligase activity"/>
    <property type="evidence" value="ECO:0007669"/>
    <property type="project" value="UniProtKB-UniRule"/>
</dbReference>
<dbReference type="GO" id="GO:0005524">
    <property type="term" value="F:ATP binding"/>
    <property type="evidence" value="ECO:0007669"/>
    <property type="project" value="UniProtKB-KW"/>
</dbReference>
<dbReference type="Pfam" id="PF00587">
    <property type="entry name" value="tRNA-synt_2b"/>
    <property type="match status" value="1"/>
</dbReference>
<feature type="domain" description="Aminoacyl-transfer RNA synthetases class-II family profile" evidence="17">
    <location>
        <begin position="196"/>
        <end position="423"/>
    </location>
</feature>
<dbReference type="InterPro" id="IPR010978">
    <property type="entry name" value="tRNA-bd_arm"/>
</dbReference>
<dbReference type="PANTHER" id="PTHR43697">
    <property type="entry name" value="SERYL-TRNA SYNTHETASE"/>
    <property type="match status" value="1"/>
</dbReference>
<evidence type="ECO:0000256" key="5">
    <source>
        <dbReference type="ARBA" id="ARBA00022490"/>
    </source>
</evidence>
<proteinExistence type="inferred from homology"/>
<evidence type="ECO:0000256" key="14">
    <source>
        <dbReference type="NCBIfam" id="TIGR00414"/>
    </source>
</evidence>
<reference evidence="18 19" key="1">
    <citation type="journal article" date="2016" name="Nat. Commun.">
        <title>Thousands of microbial genomes shed light on interconnected biogeochemical processes in an aquifer system.</title>
        <authorList>
            <person name="Anantharaman K."/>
            <person name="Brown C.T."/>
            <person name="Hug L.A."/>
            <person name="Sharon I."/>
            <person name="Castelle C.J."/>
            <person name="Probst A.J."/>
            <person name="Thomas B.C."/>
            <person name="Singh A."/>
            <person name="Wilkins M.J."/>
            <person name="Karaoz U."/>
            <person name="Brodie E.L."/>
            <person name="Williams K.H."/>
            <person name="Hubbard S.S."/>
            <person name="Banfield J.F."/>
        </authorList>
    </citation>
    <scope>NUCLEOTIDE SEQUENCE [LARGE SCALE GENOMIC DNA]</scope>
</reference>
<sequence>MLDIKLIREKPEFVKAALKKKGVDFDVDALVVFDEKRRKKIQQVDEARAEHNALSAGIAGAVGKEKERKIAASKNLKTALADAEFELKALDEEFLDIMYGIPNLPAEDVPQGKDESENKPIRTWGELPSFSFVPKDHMALGEALDIIDVERAAKVTGSRFNYLKAEAALLEFALVQFVMQALTNAETVRHIADGVERGYQQKPFIPVLPPVMIRPEMFRRMARLTSADKDERYYLQQDDMYLIGSAEHTLGSMHADEIISEEHFPLRYVGFSTSFRREAGSYGKDARGILRVHQFDKIELESFSLPEYSLKEHYFFIAVQEYIMQLLMLPYRVVLICTGDMGRPNARQVDIEAWMPGQNMYRETHTADYMTDYQARRLNTKVKRSNGAVEVVHTNDATAVAIGRTLIAILENYQQEDGSVRIPDAVKPFMGGITEIRRI</sequence>
<evidence type="ECO:0000313" key="19">
    <source>
        <dbReference type="Proteomes" id="UP000177811"/>
    </source>
</evidence>
<dbReference type="PIRSF" id="PIRSF001529">
    <property type="entry name" value="Ser-tRNA-synth_IIa"/>
    <property type="match status" value="1"/>
</dbReference>
<dbReference type="Proteomes" id="UP000177811">
    <property type="component" value="Unassembled WGS sequence"/>
</dbReference>
<evidence type="ECO:0000256" key="7">
    <source>
        <dbReference type="ARBA" id="ARBA00022741"/>
    </source>
</evidence>
<keyword evidence="7" id="KW-0547">Nucleotide-binding</keyword>
<keyword evidence="6 18" id="KW-0436">Ligase</keyword>
<keyword evidence="5" id="KW-0963">Cytoplasm</keyword>
<accession>A0A1G2KW76</accession>
<dbReference type="InterPro" id="IPR042103">
    <property type="entry name" value="SerRS_1_N_sf"/>
</dbReference>
<dbReference type="InterPro" id="IPR002314">
    <property type="entry name" value="aa-tRNA-synt_IIb"/>
</dbReference>
<evidence type="ECO:0000259" key="17">
    <source>
        <dbReference type="PROSITE" id="PS50862"/>
    </source>
</evidence>
<evidence type="ECO:0000256" key="1">
    <source>
        <dbReference type="ARBA" id="ARBA00004496"/>
    </source>
</evidence>
<evidence type="ECO:0000256" key="9">
    <source>
        <dbReference type="ARBA" id="ARBA00022917"/>
    </source>
</evidence>
<evidence type="ECO:0000256" key="12">
    <source>
        <dbReference type="ARBA" id="ARBA00047929"/>
    </source>
</evidence>
<dbReference type="SUPFAM" id="SSF46589">
    <property type="entry name" value="tRNA-binding arm"/>
    <property type="match status" value="1"/>
</dbReference>
<evidence type="ECO:0000313" key="18">
    <source>
        <dbReference type="EMBL" id="OHA03676.1"/>
    </source>
</evidence>
<feature type="binding site" evidence="15">
    <location>
        <position position="276"/>
    </location>
    <ligand>
        <name>L-serine</name>
        <dbReference type="ChEBI" id="CHEBI:33384"/>
    </ligand>
</feature>
<dbReference type="CDD" id="cd00770">
    <property type="entry name" value="SerRS_core"/>
    <property type="match status" value="1"/>
</dbReference>
<feature type="binding site" evidence="15">
    <location>
        <position position="299"/>
    </location>
    <ligand>
        <name>L-serine</name>
        <dbReference type="ChEBI" id="CHEBI:33384"/>
    </ligand>
</feature>
<organism evidence="18 19">
    <name type="scientific">Candidatus Sungbacteria bacterium RIFCSPHIGHO2_02_FULL_51_29</name>
    <dbReference type="NCBI Taxonomy" id="1802273"/>
    <lineage>
        <taxon>Bacteria</taxon>
        <taxon>Candidatus Sungiibacteriota</taxon>
    </lineage>
</organism>
<evidence type="ECO:0000256" key="11">
    <source>
        <dbReference type="ARBA" id="ARBA00039158"/>
    </source>
</evidence>
<name>A0A1G2KW76_9BACT</name>
<protein>
    <recommendedName>
        <fullName evidence="11 14">Serine--tRNA ligase</fullName>
        <ecNumber evidence="4 14">6.1.1.11</ecNumber>
    </recommendedName>
</protein>
<dbReference type="Pfam" id="PF02403">
    <property type="entry name" value="Seryl_tRNA_N"/>
    <property type="match status" value="1"/>
</dbReference>
<dbReference type="SUPFAM" id="SSF55681">
    <property type="entry name" value="Class II aaRS and biotin synthetases"/>
    <property type="match status" value="1"/>
</dbReference>
<comment type="similarity">
    <text evidence="3">Belongs to the class-II aminoacyl-tRNA synthetase family. Type-1 seryl-tRNA synthetase subfamily.</text>
</comment>
<evidence type="ECO:0000256" key="10">
    <source>
        <dbReference type="ARBA" id="ARBA00023146"/>
    </source>
</evidence>